<dbReference type="SUPFAM" id="SSF56214">
    <property type="entry name" value="4'-phosphopantetheinyl transferase"/>
    <property type="match status" value="1"/>
</dbReference>
<comment type="catalytic activity">
    <reaction evidence="8">
        <text>apo-[ACP] + CoA = holo-[ACP] + adenosine 3',5'-bisphosphate + H(+)</text>
        <dbReference type="Rhea" id="RHEA:12068"/>
        <dbReference type="Rhea" id="RHEA-COMP:9685"/>
        <dbReference type="Rhea" id="RHEA-COMP:9690"/>
        <dbReference type="ChEBI" id="CHEBI:15378"/>
        <dbReference type="ChEBI" id="CHEBI:29999"/>
        <dbReference type="ChEBI" id="CHEBI:57287"/>
        <dbReference type="ChEBI" id="CHEBI:58343"/>
        <dbReference type="ChEBI" id="CHEBI:64479"/>
        <dbReference type="EC" id="2.7.8.7"/>
    </reaction>
</comment>
<evidence type="ECO:0000313" key="11">
    <source>
        <dbReference type="EMBL" id="MEK8129272.1"/>
    </source>
</evidence>
<feature type="region of interest" description="Disordered" evidence="9">
    <location>
        <begin position="1"/>
        <end position="41"/>
    </location>
</feature>
<comment type="cofactor">
    <cofactor evidence="8">
        <name>Mg(2+)</name>
        <dbReference type="ChEBI" id="CHEBI:18420"/>
    </cofactor>
</comment>
<keyword evidence="5 8" id="KW-0460">Magnesium</keyword>
<keyword evidence="1 8" id="KW-0444">Lipid biosynthesis</keyword>
<evidence type="ECO:0000256" key="9">
    <source>
        <dbReference type="SAM" id="MobiDB-lite"/>
    </source>
</evidence>
<comment type="function">
    <text evidence="8">Transfers the 4'-phosphopantetheine moiety from coenzyme A to a Ser of acyl-carrier-protein.</text>
</comment>
<organism evidence="11 12">
    <name type="scientific">Paenibacillus filicis</name>
    <dbReference type="NCBI Taxonomy" id="669464"/>
    <lineage>
        <taxon>Bacteria</taxon>
        <taxon>Bacillati</taxon>
        <taxon>Bacillota</taxon>
        <taxon>Bacilli</taxon>
        <taxon>Bacillales</taxon>
        <taxon>Paenibacillaceae</taxon>
        <taxon>Paenibacillus</taxon>
    </lineage>
</organism>
<evidence type="ECO:0000256" key="3">
    <source>
        <dbReference type="ARBA" id="ARBA00022723"/>
    </source>
</evidence>
<dbReference type="EC" id="2.7.8.7" evidence="8"/>
<keyword evidence="3 8" id="KW-0479">Metal-binding</keyword>
<comment type="similarity">
    <text evidence="8">Belongs to the P-Pant transferase superfamily. AcpS family.</text>
</comment>
<comment type="caution">
    <text evidence="11">The sequence shown here is derived from an EMBL/GenBank/DDBJ whole genome shotgun (WGS) entry which is preliminary data.</text>
</comment>
<feature type="domain" description="4'-phosphopantetheinyl transferase" evidence="10">
    <location>
        <begin position="47"/>
        <end position="189"/>
    </location>
</feature>
<evidence type="ECO:0000259" key="10">
    <source>
        <dbReference type="Pfam" id="PF01648"/>
    </source>
</evidence>
<dbReference type="InterPro" id="IPR004568">
    <property type="entry name" value="Ppantetheine-prot_Trfase_dom"/>
</dbReference>
<dbReference type="InterPro" id="IPR037143">
    <property type="entry name" value="4-PPantetheinyl_Trfase_dom_sf"/>
</dbReference>
<dbReference type="Proteomes" id="UP001469365">
    <property type="component" value="Unassembled WGS sequence"/>
</dbReference>
<protein>
    <recommendedName>
        <fullName evidence="8">Holo-[acyl-carrier-protein] synthase</fullName>
        <shortName evidence="8">Holo-ACP synthase</shortName>
        <ecNumber evidence="8">2.7.8.7</ecNumber>
    </recommendedName>
    <alternativeName>
        <fullName evidence="8">4'-phosphopantetheinyl transferase AcpS</fullName>
    </alternativeName>
</protein>
<evidence type="ECO:0000256" key="2">
    <source>
        <dbReference type="ARBA" id="ARBA00022679"/>
    </source>
</evidence>
<comment type="subcellular location">
    <subcellularLocation>
        <location evidence="8">Cytoplasm</location>
    </subcellularLocation>
</comment>
<evidence type="ECO:0000256" key="1">
    <source>
        <dbReference type="ARBA" id="ARBA00022516"/>
    </source>
</evidence>
<proteinExistence type="inferred from homology"/>
<dbReference type="NCBIfam" id="TIGR00556">
    <property type="entry name" value="pantethn_trn"/>
    <property type="match status" value="1"/>
</dbReference>
<keyword evidence="6 8" id="KW-0443">Lipid metabolism</keyword>
<keyword evidence="8" id="KW-0963">Cytoplasm</keyword>
<evidence type="ECO:0000313" key="12">
    <source>
        <dbReference type="Proteomes" id="UP001469365"/>
    </source>
</evidence>
<gene>
    <name evidence="8" type="primary">acpS</name>
    <name evidence="11" type="ORF">WMW72_15300</name>
</gene>
<name>A0ABU9DKA6_9BACL</name>
<feature type="binding site" evidence="8">
    <location>
        <position position="126"/>
    </location>
    <ligand>
        <name>Mg(2+)</name>
        <dbReference type="ChEBI" id="CHEBI:18420"/>
    </ligand>
</feature>
<evidence type="ECO:0000256" key="7">
    <source>
        <dbReference type="ARBA" id="ARBA00023160"/>
    </source>
</evidence>
<keyword evidence="12" id="KW-1185">Reference proteome</keyword>
<dbReference type="RefSeq" id="WP_341416373.1">
    <property type="nucleotide sequence ID" value="NZ_JBBPCC010000009.1"/>
</dbReference>
<dbReference type="InterPro" id="IPR002582">
    <property type="entry name" value="ACPS"/>
</dbReference>
<keyword evidence="4 8" id="KW-0276">Fatty acid metabolism</keyword>
<feature type="binding site" evidence="8">
    <location>
        <position position="51"/>
    </location>
    <ligand>
        <name>Mg(2+)</name>
        <dbReference type="ChEBI" id="CHEBI:18420"/>
    </ligand>
</feature>
<dbReference type="HAMAP" id="MF_00101">
    <property type="entry name" value="AcpS"/>
    <property type="match status" value="1"/>
</dbReference>
<accession>A0ABU9DKA6</accession>
<keyword evidence="2 8" id="KW-0808">Transferase</keyword>
<evidence type="ECO:0000256" key="8">
    <source>
        <dbReference type="HAMAP-Rule" id="MF_00101"/>
    </source>
</evidence>
<dbReference type="GO" id="GO:0016740">
    <property type="term" value="F:transferase activity"/>
    <property type="evidence" value="ECO:0007669"/>
    <property type="project" value="UniProtKB-KW"/>
</dbReference>
<dbReference type="EMBL" id="JBBPCC010000009">
    <property type="protein sequence ID" value="MEK8129272.1"/>
    <property type="molecule type" value="Genomic_DNA"/>
</dbReference>
<evidence type="ECO:0000256" key="4">
    <source>
        <dbReference type="ARBA" id="ARBA00022832"/>
    </source>
</evidence>
<reference evidence="11 12" key="1">
    <citation type="submission" date="2024-04" db="EMBL/GenBank/DDBJ databases">
        <title>draft genome sequnece of Paenibacillus filicis.</title>
        <authorList>
            <person name="Kim D.-U."/>
        </authorList>
    </citation>
    <scope>NUCLEOTIDE SEQUENCE [LARGE SCALE GENOMIC DNA]</scope>
    <source>
        <strain evidence="11 12">KACC14197</strain>
    </source>
</reference>
<feature type="compositionally biased region" description="Basic and acidic residues" evidence="9">
    <location>
        <begin position="1"/>
        <end position="18"/>
    </location>
</feature>
<dbReference type="Gene3D" id="3.90.470.20">
    <property type="entry name" value="4'-phosphopantetheinyl transferase domain"/>
    <property type="match status" value="1"/>
</dbReference>
<sequence>MERRLQVQGEEQWRKPAADEGLDVEQPDPSNGPDESAWTEVGGPGLRVGVDLVHLDDVEGLYPGAEGIWLTQEEWEEVTRTSGQDSCISDGSGTDTENFNEAMGGIVVEVPMGLKERLAGRFAAKEAVMKALGSGLDRIELTDIEILRRPGGRPRVRLRGSALAAWAYCGLERLELSISHHRDYALAVAVGLTAVRL</sequence>
<evidence type="ECO:0000256" key="6">
    <source>
        <dbReference type="ARBA" id="ARBA00023098"/>
    </source>
</evidence>
<evidence type="ECO:0000256" key="5">
    <source>
        <dbReference type="ARBA" id="ARBA00022842"/>
    </source>
</evidence>
<dbReference type="InterPro" id="IPR008278">
    <property type="entry name" value="4-PPantetheinyl_Trfase_dom"/>
</dbReference>
<dbReference type="Pfam" id="PF01648">
    <property type="entry name" value="ACPS"/>
    <property type="match status" value="1"/>
</dbReference>
<keyword evidence="7 8" id="KW-0275">Fatty acid biosynthesis</keyword>